<dbReference type="EMBL" id="BAYX01000014">
    <property type="protein sequence ID" value="GAJ95852.1"/>
    <property type="molecule type" value="Genomic_DNA"/>
</dbReference>
<reference evidence="1 2" key="1">
    <citation type="submission" date="2014-05" db="EMBL/GenBank/DDBJ databases">
        <title>Whole genome shotgun sequence of Rhizobium rhizogenes NBRC 13257.</title>
        <authorList>
            <person name="Katano-Makiyama Y."/>
            <person name="Hosoyama A."/>
            <person name="Hashimoto M."/>
            <person name="Hosoyama Y."/>
            <person name="Noguchi M."/>
            <person name="Tsuchikane K."/>
            <person name="Kimura A."/>
            <person name="Ohji S."/>
            <person name="Ichikawa N."/>
            <person name="Yamazoe A."/>
            <person name="Fujita N."/>
        </authorList>
    </citation>
    <scope>NUCLEOTIDE SEQUENCE [LARGE SCALE GENOMIC DNA]</scope>
    <source>
        <strain evidence="1 2">NBRC 13257</strain>
    </source>
</reference>
<dbReference type="GO" id="GO:0030435">
    <property type="term" value="P:sporulation resulting in formation of a cellular spore"/>
    <property type="evidence" value="ECO:0007669"/>
    <property type="project" value="InterPro"/>
</dbReference>
<dbReference type="SUPFAM" id="SSF160537">
    <property type="entry name" value="SpoVG-like"/>
    <property type="match status" value="1"/>
</dbReference>
<gene>
    <name evidence="1" type="ORF">RRH01S_14_00020</name>
</gene>
<dbReference type="Proteomes" id="UP000026941">
    <property type="component" value="Unassembled WGS sequence"/>
</dbReference>
<organism evidence="1 2">
    <name type="scientific">Rhizobium rhizogenes NBRC 13257</name>
    <dbReference type="NCBI Taxonomy" id="1220581"/>
    <lineage>
        <taxon>Bacteria</taxon>
        <taxon>Pseudomonadati</taxon>
        <taxon>Pseudomonadota</taxon>
        <taxon>Alphaproteobacteria</taxon>
        <taxon>Hyphomicrobiales</taxon>
        <taxon>Rhizobiaceae</taxon>
        <taxon>Rhizobium/Agrobacterium group</taxon>
        <taxon>Rhizobium</taxon>
    </lineage>
</organism>
<dbReference type="AlphaFoldDB" id="A0AA87Q881"/>
<sequence>MTSDELTVKITDFRLFHNRPGSKSKLRAILTILIPQLQIEIRGLQLCDYEDGWKVISPAATLPNTQTRAFRIEVDGPFERTIRRMAVRRYEKELEAFQRQAA</sequence>
<evidence type="ECO:0000313" key="2">
    <source>
        <dbReference type="Proteomes" id="UP000026941"/>
    </source>
</evidence>
<name>A0AA87Q881_RHIRH</name>
<evidence type="ECO:0000313" key="1">
    <source>
        <dbReference type="EMBL" id="GAJ95852.1"/>
    </source>
</evidence>
<protein>
    <submittedName>
        <fullName evidence="1">Uncharacterized protein</fullName>
    </submittedName>
</protein>
<proteinExistence type="predicted"/>
<dbReference type="RefSeq" id="WP_042475477.1">
    <property type="nucleotide sequence ID" value="NZ_BAYX01000014.1"/>
</dbReference>
<comment type="caution">
    <text evidence="1">The sequence shown here is derived from an EMBL/GenBank/DDBJ whole genome shotgun (WGS) entry which is preliminary data.</text>
</comment>
<dbReference type="InterPro" id="IPR036751">
    <property type="entry name" value="SpoVG_sf"/>
</dbReference>
<accession>A0AA87Q881</accession>